<sequence>MDVSTQVQRLPNEYRSEDAHRNNTRLSPSPSPSPSDRTLTARISHSPVPQTSSKKEANAASSKSLSSKVNDYWVLEIASCFGSTATLVGIIIFLNAYNGKPSPDWPYGITVNSILSWLVQIFTALLLEPIVACLSQARWNYLSGVGCQLSDIGLYDFASRGVWGCLSLIWHSKFRTSACLGALITILAIGTGPFVQQMVAIENRLALSAESATVPRSQGFVQFGDDIMPQDIAAAVYSSVLGSTTKMNSNLTQLSIAPDCPTGECEIPPFRSLAACSTCKDITNTISTMCMDNWCGTNSTFCRHSLPGGLKLNVTDLDGLPGRLVSDMTSRVGYFNASIIANFTALYVPTEATIRKAISQHCLVYWCVKTYTAGMHNNKPWEKLLDTWDDLAIPMAFGQNLTFHVPPKDNLTSSRVWVGFPYVKVWTRSRVNLQKDTSVCDVYKDIQMPGTVSSTDEFRQPMIRYGLPKFSAKLAEGFTTGVRLFNNTPANGTSWKMETQIHVRWEWIGLPALLVVLTALFLCTTMFQTRKGGFDVWKSSPTPLVCARLDQRAQEFVCSVENPTEMEQLASQIRVRFRKETSESGVGWQMETV</sequence>
<name>A0A5N6Z455_9EURO</name>
<feature type="transmembrane region" description="Helical" evidence="2">
    <location>
        <begin position="177"/>
        <end position="195"/>
    </location>
</feature>
<feature type="compositionally biased region" description="Polar residues" evidence="1">
    <location>
        <begin position="36"/>
        <end position="51"/>
    </location>
</feature>
<keyword evidence="2" id="KW-1133">Transmembrane helix</keyword>
<keyword evidence="2" id="KW-0472">Membrane</keyword>
<dbReference type="PANTHER" id="PTHR35394">
    <property type="entry name" value="DUF3176 DOMAIN-CONTAINING PROTEIN"/>
    <property type="match status" value="1"/>
</dbReference>
<dbReference type="PANTHER" id="PTHR35394:SF5">
    <property type="entry name" value="DUF3176 DOMAIN-CONTAINING PROTEIN"/>
    <property type="match status" value="1"/>
</dbReference>
<reference evidence="4" key="1">
    <citation type="submission" date="2019-04" db="EMBL/GenBank/DDBJ databases">
        <title>Friends and foes A comparative genomics studyof 23 Aspergillus species from section Flavi.</title>
        <authorList>
            <consortium name="DOE Joint Genome Institute"/>
            <person name="Kjaerbolling I."/>
            <person name="Vesth T."/>
            <person name="Frisvad J.C."/>
            <person name="Nybo J.L."/>
            <person name="Theobald S."/>
            <person name="Kildgaard S."/>
            <person name="Isbrandt T."/>
            <person name="Kuo A."/>
            <person name="Sato A."/>
            <person name="Lyhne E.K."/>
            <person name="Kogle M.E."/>
            <person name="Wiebenga A."/>
            <person name="Kun R.S."/>
            <person name="Lubbers R.J."/>
            <person name="Makela M.R."/>
            <person name="Barry K."/>
            <person name="Chovatia M."/>
            <person name="Clum A."/>
            <person name="Daum C."/>
            <person name="Haridas S."/>
            <person name="He G."/>
            <person name="LaButti K."/>
            <person name="Lipzen A."/>
            <person name="Mondo S."/>
            <person name="Riley R."/>
            <person name="Salamov A."/>
            <person name="Simmons B.A."/>
            <person name="Magnuson J.K."/>
            <person name="Henrissat B."/>
            <person name="Mortensen U.H."/>
            <person name="Larsen T.O."/>
            <person name="Devries R.P."/>
            <person name="Grigoriev I.V."/>
            <person name="Machida M."/>
            <person name="Baker S.E."/>
            <person name="Andersen M.R."/>
        </authorList>
    </citation>
    <scope>NUCLEOTIDE SEQUENCE [LARGE SCALE GENOMIC DNA]</scope>
    <source>
        <strain evidence="4">CBS 553.77</strain>
    </source>
</reference>
<evidence type="ECO:0000256" key="1">
    <source>
        <dbReference type="SAM" id="MobiDB-lite"/>
    </source>
</evidence>
<keyword evidence="2" id="KW-0812">Transmembrane</keyword>
<evidence type="ECO:0000313" key="4">
    <source>
        <dbReference type="Proteomes" id="UP000327118"/>
    </source>
</evidence>
<evidence type="ECO:0000256" key="2">
    <source>
        <dbReference type="SAM" id="Phobius"/>
    </source>
</evidence>
<dbReference type="OrthoDB" id="5376804at2759"/>
<feature type="region of interest" description="Disordered" evidence="1">
    <location>
        <begin position="1"/>
        <end position="60"/>
    </location>
</feature>
<dbReference type="Proteomes" id="UP000327118">
    <property type="component" value="Unassembled WGS sequence"/>
</dbReference>
<protein>
    <submittedName>
        <fullName evidence="3">Uncharacterized protein</fullName>
    </submittedName>
</protein>
<organism evidence="3 4">
    <name type="scientific">Aspergillus coremiiformis</name>
    <dbReference type="NCBI Taxonomy" id="138285"/>
    <lineage>
        <taxon>Eukaryota</taxon>
        <taxon>Fungi</taxon>
        <taxon>Dikarya</taxon>
        <taxon>Ascomycota</taxon>
        <taxon>Pezizomycotina</taxon>
        <taxon>Eurotiomycetes</taxon>
        <taxon>Eurotiomycetidae</taxon>
        <taxon>Eurotiales</taxon>
        <taxon>Aspergillaceae</taxon>
        <taxon>Aspergillus</taxon>
        <taxon>Aspergillus subgen. Circumdati</taxon>
    </lineage>
</organism>
<keyword evidence="4" id="KW-1185">Reference proteome</keyword>
<feature type="compositionally biased region" description="Basic and acidic residues" evidence="1">
    <location>
        <begin position="12"/>
        <end position="21"/>
    </location>
</feature>
<feature type="transmembrane region" description="Helical" evidence="2">
    <location>
        <begin position="507"/>
        <end position="527"/>
    </location>
</feature>
<dbReference type="InterPro" id="IPR021514">
    <property type="entry name" value="DUF3176"/>
</dbReference>
<gene>
    <name evidence="3" type="ORF">BDV28DRAFT_162363</name>
</gene>
<proteinExistence type="predicted"/>
<accession>A0A5N6Z455</accession>
<dbReference type="AlphaFoldDB" id="A0A5N6Z455"/>
<dbReference type="Pfam" id="PF11374">
    <property type="entry name" value="DUF3176"/>
    <property type="match status" value="1"/>
</dbReference>
<evidence type="ECO:0000313" key="3">
    <source>
        <dbReference type="EMBL" id="KAE8351489.1"/>
    </source>
</evidence>
<dbReference type="EMBL" id="ML739168">
    <property type="protein sequence ID" value="KAE8351489.1"/>
    <property type="molecule type" value="Genomic_DNA"/>
</dbReference>
<feature type="transmembrane region" description="Helical" evidence="2">
    <location>
        <begin position="114"/>
        <end position="134"/>
    </location>
</feature>
<feature type="transmembrane region" description="Helical" evidence="2">
    <location>
        <begin position="72"/>
        <end position="94"/>
    </location>
</feature>